<evidence type="ECO:0000313" key="2">
    <source>
        <dbReference type="EMBL" id="CCC94209.1"/>
    </source>
</evidence>
<feature type="compositionally biased region" description="Acidic residues" evidence="1">
    <location>
        <begin position="284"/>
        <end position="299"/>
    </location>
</feature>
<organism evidence="2">
    <name type="scientific">Trypanosoma congolense (strain IL3000)</name>
    <dbReference type="NCBI Taxonomy" id="1068625"/>
    <lineage>
        <taxon>Eukaryota</taxon>
        <taxon>Discoba</taxon>
        <taxon>Euglenozoa</taxon>
        <taxon>Kinetoplastea</taxon>
        <taxon>Metakinetoplastina</taxon>
        <taxon>Trypanosomatida</taxon>
        <taxon>Trypanosomatidae</taxon>
        <taxon>Trypanosoma</taxon>
        <taxon>Nannomonas</taxon>
    </lineage>
</organism>
<sequence>QASLDELNSKIAKCGTSNEAEAGETTSPAEVASEKEQTAVITKEASGRGRPRGGGLLRSAMFANLHNVLTAAKRERNQEQCLSITLERDRIGKMTQLKIIEDDMEQQKKHFSVIEERYEKIRAFLESTKEDVLEALRLFSDVQRMETTYASRFFLRAAGLRGDGGSSNDTSTASFDIFFTPAKYTEEVEDIIREQIEETLDEYLSYRRRVDPVLELIAERRRQRDVERAGRLLQLIGVDANSTSVDVGSGVIGGSSVLTDTVSVGAATENVKERQTTAGHISDESDDEFGDGEGDEDVSAELQEKRQRDQIQSALAALDDFEELY</sequence>
<feature type="region of interest" description="Disordered" evidence="1">
    <location>
        <begin position="15"/>
        <end position="54"/>
    </location>
</feature>
<reference evidence="2" key="1">
    <citation type="journal article" date="2012" name="Proc. Natl. Acad. Sci. U.S.A.">
        <title>Antigenic diversity is generated by distinct evolutionary mechanisms in African trypanosome species.</title>
        <authorList>
            <person name="Jackson A.P."/>
            <person name="Berry A."/>
            <person name="Aslett M."/>
            <person name="Allison H.C."/>
            <person name="Burton P."/>
            <person name="Vavrova-Anderson J."/>
            <person name="Brown R."/>
            <person name="Browne H."/>
            <person name="Corton N."/>
            <person name="Hauser H."/>
            <person name="Gamble J."/>
            <person name="Gilderthorp R."/>
            <person name="Marcello L."/>
            <person name="McQuillan J."/>
            <person name="Otto T.D."/>
            <person name="Quail M.A."/>
            <person name="Sanders M.J."/>
            <person name="van Tonder A."/>
            <person name="Ginger M.L."/>
            <person name="Field M.C."/>
            <person name="Barry J.D."/>
            <person name="Hertz-Fowler C."/>
            <person name="Berriman M."/>
        </authorList>
    </citation>
    <scope>NUCLEOTIDE SEQUENCE</scope>
    <source>
        <strain evidence="2">IL3000</strain>
    </source>
</reference>
<accession>G0UXU2</accession>
<dbReference type="VEuPathDB" id="TriTrypDB:TcIL3000_10_9870"/>
<feature type="non-terminal residue" evidence="2">
    <location>
        <position position="1"/>
    </location>
</feature>
<proteinExistence type="predicted"/>
<feature type="compositionally biased region" description="Polar residues" evidence="1">
    <location>
        <begin position="15"/>
        <end position="28"/>
    </location>
</feature>
<evidence type="ECO:0000256" key="1">
    <source>
        <dbReference type="SAM" id="MobiDB-lite"/>
    </source>
</evidence>
<protein>
    <submittedName>
        <fullName evidence="2">Uncharacterized protein TCIL3000_10_9870</fullName>
    </submittedName>
</protein>
<feature type="region of interest" description="Disordered" evidence="1">
    <location>
        <begin position="271"/>
        <end position="309"/>
    </location>
</feature>
<dbReference type="EMBL" id="HE575323">
    <property type="protein sequence ID" value="CCC94209.1"/>
    <property type="molecule type" value="Genomic_DNA"/>
</dbReference>
<name>G0UXU2_TRYCI</name>
<gene>
    <name evidence="2" type="ORF">TCIL3000_10_9870</name>
</gene>
<dbReference type="AlphaFoldDB" id="G0UXU2"/>